<keyword evidence="2" id="KW-1185">Reference proteome</keyword>
<gene>
    <name evidence="1" type="ORF">Fmac_026449</name>
</gene>
<proteinExistence type="predicted"/>
<evidence type="ECO:0000313" key="1">
    <source>
        <dbReference type="EMBL" id="KAL2322070.1"/>
    </source>
</evidence>
<evidence type="ECO:0000313" key="2">
    <source>
        <dbReference type="Proteomes" id="UP001603857"/>
    </source>
</evidence>
<organism evidence="1 2">
    <name type="scientific">Flemingia macrophylla</name>
    <dbReference type="NCBI Taxonomy" id="520843"/>
    <lineage>
        <taxon>Eukaryota</taxon>
        <taxon>Viridiplantae</taxon>
        <taxon>Streptophyta</taxon>
        <taxon>Embryophyta</taxon>
        <taxon>Tracheophyta</taxon>
        <taxon>Spermatophyta</taxon>
        <taxon>Magnoliopsida</taxon>
        <taxon>eudicotyledons</taxon>
        <taxon>Gunneridae</taxon>
        <taxon>Pentapetalae</taxon>
        <taxon>rosids</taxon>
        <taxon>fabids</taxon>
        <taxon>Fabales</taxon>
        <taxon>Fabaceae</taxon>
        <taxon>Papilionoideae</taxon>
        <taxon>50 kb inversion clade</taxon>
        <taxon>NPAAA clade</taxon>
        <taxon>indigoferoid/millettioid clade</taxon>
        <taxon>Phaseoleae</taxon>
        <taxon>Flemingia</taxon>
    </lineage>
</organism>
<dbReference type="Proteomes" id="UP001603857">
    <property type="component" value="Unassembled WGS sequence"/>
</dbReference>
<reference evidence="1 2" key="1">
    <citation type="submission" date="2024-08" db="EMBL/GenBank/DDBJ databases">
        <title>Insights into the chromosomal genome structure of Flemingia macrophylla.</title>
        <authorList>
            <person name="Ding Y."/>
            <person name="Zhao Y."/>
            <person name="Bi W."/>
            <person name="Wu M."/>
            <person name="Zhao G."/>
            <person name="Gong Y."/>
            <person name="Li W."/>
            <person name="Zhang P."/>
        </authorList>
    </citation>
    <scope>NUCLEOTIDE SEQUENCE [LARGE SCALE GENOMIC DNA]</scope>
    <source>
        <strain evidence="1">DYQJB</strain>
        <tissue evidence="1">Leaf</tissue>
    </source>
</reference>
<protein>
    <submittedName>
        <fullName evidence="1">Uncharacterized protein</fullName>
    </submittedName>
</protein>
<dbReference type="EMBL" id="JBGMDY010000009">
    <property type="protein sequence ID" value="KAL2322070.1"/>
    <property type="molecule type" value="Genomic_DNA"/>
</dbReference>
<comment type="caution">
    <text evidence="1">The sequence shown here is derived from an EMBL/GenBank/DDBJ whole genome shotgun (WGS) entry which is preliminary data.</text>
</comment>
<name>A0ABD1LGL9_9FABA</name>
<dbReference type="AlphaFoldDB" id="A0ABD1LGL9"/>
<accession>A0ABD1LGL9</accession>
<sequence length="123" mass="13893">MPELNLVQDFLSGLTLPSLRKRIALSVKVDKDQSPIARKLEKEWLALMKKAWPETLLDAEELVSVNSNEMKTVSELRSNNSKILATPFLKTSKPKSNFLACHRGVKVSVATPTCWNSHFSRTR</sequence>